<dbReference type="RefSeq" id="WP_309939834.1">
    <property type="nucleotide sequence ID" value="NZ_AP025305.1"/>
</dbReference>
<dbReference type="Gene3D" id="2.60.120.10">
    <property type="entry name" value="Jelly Rolls"/>
    <property type="match status" value="1"/>
</dbReference>
<organism evidence="2 3">
    <name type="scientific">Aureibacter tunicatorum</name>
    <dbReference type="NCBI Taxonomy" id="866807"/>
    <lineage>
        <taxon>Bacteria</taxon>
        <taxon>Pseudomonadati</taxon>
        <taxon>Bacteroidota</taxon>
        <taxon>Cytophagia</taxon>
        <taxon>Cytophagales</taxon>
        <taxon>Persicobacteraceae</taxon>
        <taxon>Aureibacter</taxon>
    </lineage>
</organism>
<dbReference type="PROSITE" id="PS50042">
    <property type="entry name" value="CNMP_BINDING_3"/>
    <property type="match status" value="1"/>
</dbReference>
<reference evidence="2" key="1">
    <citation type="submission" date="2023-07" db="EMBL/GenBank/DDBJ databases">
        <title>Genomic Encyclopedia of Type Strains, Phase IV (KMG-IV): sequencing the most valuable type-strain genomes for metagenomic binning, comparative biology and taxonomic classification.</title>
        <authorList>
            <person name="Goeker M."/>
        </authorList>
    </citation>
    <scope>NUCLEOTIDE SEQUENCE</scope>
    <source>
        <strain evidence="2">DSM 26174</strain>
    </source>
</reference>
<sequence length="189" mass="22009">MNSLLNYLHNQMPLERKDFELINRYFVYEEIPAQSILLNAGDVERHAYFLISGVVKGYQNIDGKLVVQHLVSDNDFFTSLDSFILEMPSNDTFETVTTCAIMKISKGNYNLLQEQSAYWNKFVKELTNNHLRCKLERVKDFQTLTAKERYLKFIDQHPNLAMNVSVDNIASFLGMEPQSLSRIRRQVAF</sequence>
<dbReference type="EMBL" id="JAVDQD010000003">
    <property type="protein sequence ID" value="MDR6240014.1"/>
    <property type="molecule type" value="Genomic_DNA"/>
</dbReference>
<dbReference type="Pfam" id="PF00027">
    <property type="entry name" value="cNMP_binding"/>
    <property type="match status" value="1"/>
</dbReference>
<accession>A0AAE3XQ66</accession>
<dbReference type="AlphaFoldDB" id="A0AAE3XQ66"/>
<proteinExistence type="predicted"/>
<dbReference type="Proteomes" id="UP001185092">
    <property type="component" value="Unassembled WGS sequence"/>
</dbReference>
<gene>
    <name evidence="2" type="ORF">HNQ88_003062</name>
</gene>
<dbReference type="InterPro" id="IPR018490">
    <property type="entry name" value="cNMP-bd_dom_sf"/>
</dbReference>
<dbReference type="InterPro" id="IPR000595">
    <property type="entry name" value="cNMP-bd_dom"/>
</dbReference>
<feature type="domain" description="Cyclic nucleotide-binding" evidence="1">
    <location>
        <begin position="4"/>
        <end position="112"/>
    </location>
</feature>
<dbReference type="InterPro" id="IPR014710">
    <property type="entry name" value="RmlC-like_jellyroll"/>
</dbReference>
<keyword evidence="3" id="KW-1185">Reference proteome</keyword>
<evidence type="ECO:0000313" key="3">
    <source>
        <dbReference type="Proteomes" id="UP001185092"/>
    </source>
</evidence>
<protein>
    <submittedName>
        <fullName evidence="2">CRP-like cAMP-binding protein</fullName>
    </submittedName>
</protein>
<name>A0AAE3XQ66_9BACT</name>
<evidence type="ECO:0000259" key="1">
    <source>
        <dbReference type="PROSITE" id="PS50042"/>
    </source>
</evidence>
<comment type="caution">
    <text evidence="2">The sequence shown here is derived from an EMBL/GenBank/DDBJ whole genome shotgun (WGS) entry which is preliminary data.</text>
</comment>
<dbReference type="SUPFAM" id="SSF51206">
    <property type="entry name" value="cAMP-binding domain-like"/>
    <property type="match status" value="1"/>
</dbReference>
<dbReference type="CDD" id="cd00038">
    <property type="entry name" value="CAP_ED"/>
    <property type="match status" value="1"/>
</dbReference>
<evidence type="ECO:0000313" key="2">
    <source>
        <dbReference type="EMBL" id="MDR6240014.1"/>
    </source>
</evidence>